<feature type="coiled-coil region" evidence="1">
    <location>
        <begin position="5"/>
        <end position="55"/>
    </location>
</feature>
<comment type="caution">
    <text evidence="2">The sequence shown here is derived from an EMBL/GenBank/DDBJ whole genome shotgun (WGS) entry which is preliminary data.</text>
</comment>
<accession>A0A414R060</accession>
<protein>
    <submittedName>
        <fullName evidence="2">Uncharacterized protein</fullName>
    </submittedName>
</protein>
<evidence type="ECO:0000313" key="3">
    <source>
        <dbReference type="Proteomes" id="UP000283485"/>
    </source>
</evidence>
<reference evidence="2 3" key="1">
    <citation type="submission" date="2018-08" db="EMBL/GenBank/DDBJ databases">
        <title>A genome reference for cultivated species of the human gut microbiota.</title>
        <authorList>
            <person name="Zou Y."/>
            <person name="Xue W."/>
            <person name="Luo G."/>
        </authorList>
    </citation>
    <scope>NUCLEOTIDE SEQUENCE [LARGE SCALE GENOMIC DNA]</scope>
    <source>
        <strain evidence="2 3">AM23-23</strain>
    </source>
</reference>
<keyword evidence="1" id="KW-0175">Coiled coil</keyword>
<dbReference type="RefSeq" id="WP_007561031.1">
    <property type="nucleotide sequence ID" value="NZ_CABKPU010000006.1"/>
</dbReference>
<organism evidence="2 3">
    <name type="scientific">Phocaeicola plebeius</name>
    <dbReference type="NCBI Taxonomy" id="310297"/>
    <lineage>
        <taxon>Bacteria</taxon>
        <taxon>Pseudomonadati</taxon>
        <taxon>Bacteroidota</taxon>
        <taxon>Bacteroidia</taxon>
        <taxon>Bacteroidales</taxon>
        <taxon>Bacteroidaceae</taxon>
        <taxon>Phocaeicola</taxon>
    </lineage>
</organism>
<evidence type="ECO:0000313" key="2">
    <source>
        <dbReference type="EMBL" id="RHF86435.1"/>
    </source>
</evidence>
<gene>
    <name evidence="2" type="ORF">DW653_15435</name>
</gene>
<evidence type="ECO:0000256" key="1">
    <source>
        <dbReference type="SAM" id="Coils"/>
    </source>
</evidence>
<name>A0A414R060_9BACT</name>
<dbReference type="AlphaFoldDB" id="A0A414R060"/>
<sequence length="90" mass="10924">MDKQIDKLIDHIRDLENRLGEVDNNLRYIKVVQALKHSLDKLDDMLRNNIKLQREYQAIYHRYFYTGCGFSFYDRICNSILDYKYGNKPF</sequence>
<dbReference type="GeneID" id="43184761"/>
<dbReference type="EMBL" id="QRHQ01000047">
    <property type="protein sequence ID" value="RHF86435.1"/>
    <property type="molecule type" value="Genomic_DNA"/>
</dbReference>
<dbReference type="Proteomes" id="UP000283485">
    <property type="component" value="Unassembled WGS sequence"/>
</dbReference>
<proteinExistence type="predicted"/>